<evidence type="ECO:0000256" key="2">
    <source>
        <dbReference type="ARBA" id="ARBA00022840"/>
    </source>
</evidence>
<protein>
    <submittedName>
        <fullName evidence="3">TO39-3rc</fullName>
    </submittedName>
</protein>
<dbReference type="GO" id="GO:0140662">
    <property type="term" value="F:ATP-dependent protein folding chaperone"/>
    <property type="evidence" value="ECO:0007669"/>
    <property type="project" value="InterPro"/>
</dbReference>
<reference evidence="3" key="1">
    <citation type="submission" date="2005-08" db="EMBL/GenBank/DDBJ databases">
        <title>Isolation and characterization of candidate genes for pathogen and herbivory defense in common dandelion (Taraxacum officinale) upon salicylic acid or methyl jasmonate treatment.</title>
        <authorList>
            <person name="Hulzink R.J.M."/>
            <person name="van Dijk P.J."/>
            <person name="Biere A."/>
        </authorList>
    </citation>
    <scope>NUCLEOTIDE SEQUENCE</scope>
</reference>
<dbReference type="PANTHER" id="PTHR45639">
    <property type="entry name" value="HSC70CB, ISOFORM G-RELATED"/>
    <property type="match status" value="1"/>
</dbReference>
<keyword evidence="1" id="KW-0547">Nucleotide-binding</keyword>
<dbReference type="Gene3D" id="1.20.1270.10">
    <property type="match status" value="1"/>
</dbReference>
<dbReference type="InterPro" id="IPR013126">
    <property type="entry name" value="Hsp_70_fam"/>
</dbReference>
<dbReference type="SUPFAM" id="SSF100934">
    <property type="entry name" value="Heat shock protein 70kD (HSP70), C-terminal subdomain"/>
    <property type="match status" value="1"/>
</dbReference>
<proteinExistence type="evidence at transcript level"/>
<feature type="non-terminal residue" evidence="3">
    <location>
        <position position="125"/>
    </location>
</feature>
<feature type="non-terminal residue" evidence="3">
    <location>
        <position position="1"/>
    </location>
</feature>
<dbReference type="PANTHER" id="PTHR45639:SF23">
    <property type="entry name" value="HEAT SHOCK PROTEIN 70 FAMILY"/>
    <property type="match status" value="1"/>
</dbReference>
<dbReference type="InterPro" id="IPR029048">
    <property type="entry name" value="HSP70_C_sf"/>
</dbReference>
<dbReference type="GO" id="GO:0005524">
    <property type="term" value="F:ATP binding"/>
    <property type="evidence" value="ECO:0007669"/>
    <property type="project" value="UniProtKB-KW"/>
</dbReference>
<keyword evidence="2" id="KW-0067">ATP-binding</keyword>
<dbReference type="GO" id="GO:0005829">
    <property type="term" value="C:cytosol"/>
    <property type="evidence" value="ECO:0007669"/>
    <property type="project" value="TreeGrafter"/>
</dbReference>
<accession>Q3LVP5</accession>
<evidence type="ECO:0000313" key="3">
    <source>
        <dbReference type="EMBL" id="ABA26986.1"/>
    </source>
</evidence>
<evidence type="ECO:0000256" key="1">
    <source>
        <dbReference type="ARBA" id="ARBA00022741"/>
    </source>
</evidence>
<sequence length="125" mass="14588">NTYRSVTSDSEQKMISKSLQETEKWIYGEGDDVSLQVYIGKLEYLKKVLDPFESRYKDELAKKEAIEALEWCIQENRLAADSLPLSQQKEVYNECIQAEEWFSHLSQYQDSLPKNSTRMYCSSAI</sequence>
<organism evidence="3">
    <name type="scientific">Taraxacum officinale</name>
    <name type="common">Common dandelion</name>
    <name type="synonym">Leontodon taraxacum</name>
    <dbReference type="NCBI Taxonomy" id="50225"/>
    <lineage>
        <taxon>Eukaryota</taxon>
        <taxon>Viridiplantae</taxon>
        <taxon>Streptophyta</taxon>
        <taxon>Embryophyta</taxon>
        <taxon>Tracheophyta</taxon>
        <taxon>Spermatophyta</taxon>
        <taxon>Magnoliopsida</taxon>
        <taxon>eudicotyledons</taxon>
        <taxon>Gunneridae</taxon>
        <taxon>Pentapetalae</taxon>
        <taxon>asterids</taxon>
        <taxon>campanulids</taxon>
        <taxon>Asterales</taxon>
        <taxon>Asteraceae</taxon>
        <taxon>Cichorioideae</taxon>
        <taxon>Cichorieae</taxon>
        <taxon>Crepidinae</taxon>
        <taxon>Taraxacum</taxon>
    </lineage>
</organism>
<dbReference type="EMBL" id="DQ160039">
    <property type="protein sequence ID" value="ABA26986.1"/>
    <property type="molecule type" value="mRNA"/>
</dbReference>
<name>Q3LVP5_TAROF</name>
<dbReference type="GO" id="GO:0005634">
    <property type="term" value="C:nucleus"/>
    <property type="evidence" value="ECO:0007669"/>
    <property type="project" value="TreeGrafter"/>
</dbReference>
<dbReference type="AlphaFoldDB" id="Q3LVP5"/>
<gene>
    <name evidence="3" type="ORF">To39-3rc</name>
</gene>